<dbReference type="Pfam" id="PF09500">
    <property type="entry name" value="YiiD_C"/>
    <property type="match status" value="1"/>
</dbReference>
<dbReference type="SUPFAM" id="SSF54637">
    <property type="entry name" value="Thioesterase/thiol ester dehydrase-isomerase"/>
    <property type="match status" value="1"/>
</dbReference>
<dbReference type="InterPro" id="IPR012660">
    <property type="entry name" value="YiiD_C"/>
</dbReference>
<dbReference type="STRING" id="1123071.SAMN02745181_2087"/>
<evidence type="ECO:0000313" key="2">
    <source>
        <dbReference type="EMBL" id="SHJ44685.1"/>
    </source>
</evidence>
<dbReference type="Gene3D" id="3.10.129.10">
    <property type="entry name" value="Hotdog Thioesterase"/>
    <property type="match status" value="1"/>
</dbReference>
<sequence length="150" mass="16479">MTAQELQDYLYQRIPQASAMQACIEEVGENSLTLSAPLEPNINHRDSVFGGSASSIAILSAWAYLHARLKSLGISTTLVIQRNTMSYDAPILGRFSATATLPETADWDKFLHTLRRRGKARLQVQTHLHYDGKPAGEMLGSFVAVGCQES</sequence>
<dbReference type="AlphaFoldDB" id="A0A1M6JD76"/>
<organism evidence="2 3">
    <name type="scientific">Rubritalea squalenifaciens DSM 18772</name>
    <dbReference type="NCBI Taxonomy" id="1123071"/>
    <lineage>
        <taxon>Bacteria</taxon>
        <taxon>Pseudomonadati</taxon>
        <taxon>Verrucomicrobiota</taxon>
        <taxon>Verrucomicrobiia</taxon>
        <taxon>Verrucomicrobiales</taxon>
        <taxon>Rubritaleaceae</taxon>
        <taxon>Rubritalea</taxon>
    </lineage>
</organism>
<protein>
    <submittedName>
        <fullName evidence="2">Thioesterase domain-containing protein, putative</fullName>
    </submittedName>
</protein>
<accession>A0A1M6JD76</accession>
<gene>
    <name evidence="2" type="ORF">SAMN02745181_2087</name>
</gene>
<dbReference type="InParanoid" id="A0A1M6JD76"/>
<evidence type="ECO:0000259" key="1">
    <source>
        <dbReference type="Pfam" id="PF09500"/>
    </source>
</evidence>
<dbReference type="EMBL" id="FQYR01000003">
    <property type="protein sequence ID" value="SHJ44685.1"/>
    <property type="molecule type" value="Genomic_DNA"/>
</dbReference>
<dbReference type="OrthoDB" id="572024at2"/>
<dbReference type="InterPro" id="IPR029069">
    <property type="entry name" value="HotDog_dom_sf"/>
</dbReference>
<proteinExistence type="predicted"/>
<feature type="domain" description="Thioesterase putative" evidence="1">
    <location>
        <begin position="4"/>
        <end position="145"/>
    </location>
</feature>
<dbReference type="NCBIfam" id="TIGR02447">
    <property type="entry name" value="yiiD_Cterm"/>
    <property type="match status" value="1"/>
</dbReference>
<name>A0A1M6JD76_9BACT</name>
<reference evidence="2 3" key="1">
    <citation type="submission" date="2016-11" db="EMBL/GenBank/DDBJ databases">
        <authorList>
            <person name="Jaros S."/>
            <person name="Januszkiewicz K."/>
            <person name="Wedrychowicz H."/>
        </authorList>
    </citation>
    <scope>NUCLEOTIDE SEQUENCE [LARGE SCALE GENOMIC DNA]</scope>
    <source>
        <strain evidence="2 3">DSM 18772</strain>
    </source>
</reference>
<evidence type="ECO:0000313" key="3">
    <source>
        <dbReference type="Proteomes" id="UP000184510"/>
    </source>
</evidence>
<dbReference type="RefSeq" id="WP_143183650.1">
    <property type="nucleotide sequence ID" value="NZ_FQYR01000003.1"/>
</dbReference>
<dbReference type="Proteomes" id="UP000184510">
    <property type="component" value="Unassembled WGS sequence"/>
</dbReference>
<keyword evidence="3" id="KW-1185">Reference proteome</keyword>